<dbReference type="GO" id="GO:0071973">
    <property type="term" value="P:bacterial-type flagellum-dependent cell motility"/>
    <property type="evidence" value="ECO:0007669"/>
    <property type="project" value="TreeGrafter"/>
</dbReference>
<feature type="domain" description="Flagellar hook-associated protein 2 N-terminal" evidence="6">
    <location>
        <begin position="15"/>
        <end position="109"/>
    </location>
</feature>
<sequence length="545" mass="57852">MSVSSVGGTYGLSGSGMDIDELVKNLMAGQQAKTDALMQKKTVLDWQKSAYNKVYDDINSFRDSIFNYKLESTLSPHTVYSNNTSVATATANADAADVNHSLLVAQLASGVNLTSSDRINSDTTVSKTSLATHMGITGSFSLNIGDGKTTKTITVNPTDSINDVVSAINKSGLNVKANYDSTLDRFFLSTSTTGSSAKIEISTTGSTNDGKNFIDGLKIGATSTVSNGDGTDTTTFTSATGKDAVFQLDGVQFSQASNTFTIAGVKYSLTGVSTGASMDAGGNPVWGSAAATNVSVSFDVDTAVASIQSLVDSYNKILDELNGMVDETRYKDYTPLTDAQKADMTDSDITAWEAKAKSGMLHNDDSLTSLIRSMRNAFSNQVSGISASYDKVTGKNITYNSGSSIGITTGDYAEGGKLHLNADKLKAALANNPDVLNELFGAAGTTKSDGTIDTQSQGIVGRLYDTLEKTKDQLDEIAGTTANAQYDTESYYAKRIKETEKQLLSAEDRFDIMEAAYYTKYNAMEVALQKLNSQSTWLQTFGSTS</sequence>
<accession>A0A1M5UVL6</accession>
<dbReference type="Pfam" id="PF07196">
    <property type="entry name" value="Flagellin_IN"/>
    <property type="match status" value="1"/>
</dbReference>
<organism evidence="8 9">
    <name type="scientific">Desulfosporosinus lacus DSM 15449</name>
    <dbReference type="NCBI Taxonomy" id="1121420"/>
    <lineage>
        <taxon>Bacteria</taxon>
        <taxon>Bacillati</taxon>
        <taxon>Bacillota</taxon>
        <taxon>Clostridia</taxon>
        <taxon>Eubacteriales</taxon>
        <taxon>Desulfitobacteriaceae</taxon>
        <taxon>Desulfosporosinus</taxon>
    </lineage>
</organism>
<dbReference type="PANTHER" id="PTHR30288">
    <property type="entry name" value="FLAGELLAR CAP/ASSEMBLY PROTEIN FLID"/>
    <property type="match status" value="1"/>
</dbReference>
<name>A0A1M5UVL6_9FIRM</name>
<dbReference type="Proteomes" id="UP000183954">
    <property type="component" value="Unassembled WGS sequence"/>
</dbReference>
<evidence type="ECO:0000256" key="4">
    <source>
        <dbReference type="ARBA" id="ARBA00023143"/>
    </source>
</evidence>
<dbReference type="STRING" id="1121420.SAMN02746098_01092"/>
<dbReference type="GO" id="GO:0009421">
    <property type="term" value="C:bacterial-type flagellum filament cap"/>
    <property type="evidence" value="ECO:0007669"/>
    <property type="project" value="InterPro"/>
</dbReference>
<dbReference type="InterPro" id="IPR010810">
    <property type="entry name" value="Flagellin_hook_IN_motif"/>
</dbReference>
<evidence type="ECO:0000313" key="9">
    <source>
        <dbReference type="Proteomes" id="UP000183954"/>
    </source>
</evidence>
<comment type="subunit">
    <text evidence="2 5">Homopentamer.</text>
</comment>
<dbReference type="InterPro" id="IPR003481">
    <property type="entry name" value="FliD_N"/>
</dbReference>
<reference evidence="9" key="1">
    <citation type="submission" date="2016-11" db="EMBL/GenBank/DDBJ databases">
        <authorList>
            <person name="Varghese N."/>
            <person name="Submissions S."/>
        </authorList>
    </citation>
    <scope>NUCLEOTIDE SEQUENCE [LARGE SCALE GENOMIC DNA]</scope>
    <source>
        <strain evidence="9">DSM 15449</strain>
    </source>
</reference>
<dbReference type="EMBL" id="FQXJ01000004">
    <property type="protein sequence ID" value="SHH67025.1"/>
    <property type="molecule type" value="Genomic_DNA"/>
</dbReference>
<proteinExistence type="inferred from homology"/>
<dbReference type="RefSeq" id="WP_073028413.1">
    <property type="nucleotide sequence ID" value="NZ_FQXJ01000004.1"/>
</dbReference>
<dbReference type="GO" id="GO:0007155">
    <property type="term" value="P:cell adhesion"/>
    <property type="evidence" value="ECO:0007669"/>
    <property type="project" value="InterPro"/>
</dbReference>
<evidence type="ECO:0000256" key="2">
    <source>
        <dbReference type="ARBA" id="ARBA00011255"/>
    </source>
</evidence>
<comment type="subcellular location">
    <subcellularLocation>
        <location evidence="5">Secreted</location>
    </subcellularLocation>
    <subcellularLocation>
        <location evidence="5">Bacterial flagellum</location>
    </subcellularLocation>
</comment>
<evidence type="ECO:0000256" key="1">
    <source>
        <dbReference type="ARBA" id="ARBA00009764"/>
    </source>
</evidence>
<keyword evidence="3" id="KW-0175">Coiled coil</keyword>
<evidence type="ECO:0000259" key="6">
    <source>
        <dbReference type="Pfam" id="PF02465"/>
    </source>
</evidence>
<keyword evidence="8" id="KW-0966">Cell projection</keyword>
<dbReference type="Pfam" id="PF07195">
    <property type="entry name" value="FliD_C"/>
    <property type="match status" value="1"/>
</dbReference>
<dbReference type="GO" id="GO:0009424">
    <property type="term" value="C:bacterial-type flagellum hook"/>
    <property type="evidence" value="ECO:0007669"/>
    <property type="project" value="UniProtKB-UniRule"/>
</dbReference>
<evidence type="ECO:0000259" key="7">
    <source>
        <dbReference type="Pfam" id="PF07195"/>
    </source>
</evidence>
<dbReference type="AlphaFoldDB" id="A0A1M5UVL6"/>
<dbReference type="Pfam" id="PF02465">
    <property type="entry name" value="FliD_N"/>
    <property type="match status" value="1"/>
</dbReference>
<comment type="function">
    <text evidence="5">Required for morphogenesis and for the elongation of the flagellar filament by facilitating polymerization of the flagellin monomers at the tip of growing filament. Forms a capping structure, which prevents flagellin subunits (transported through the central channel of the flagellum) from leaking out without polymerization at the distal end.</text>
</comment>
<dbReference type="GO" id="GO:0005576">
    <property type="term" value="C:extracellular region"/>
    <property type="evidence" value="ECO:0007669"/>
    <property type="project" value="UniProtKB-SubCell"/>
</dbReference>
<dbReference type="OrthoDB" id="9776025at2"/>
<evidence type="ECO:0000313" key="8">
    <source>
        <dbReference type="EMBL" id="SHH67025.1"/>
    </source>
</evidence>
<keyword evidence="9" id="KW-1185">Reference proteome</keyword>
<protein>
    <recommendedName>
        <fullName evidence="5">Flagellar hook-associated protein 2</fullName>
        <shortName evidence="5">HAP2</shortName>
    </recommendedName>
    <alternativeName>
        <fullName evidence="5">Flagellar cap protein</fullName>
    </alternativeName>
</protein>
<dbReference type="InterPro" id="IPR040026">
    <property type="entry name" value="FliD"/>
</dbReference>
<comment type="similarity">
    <text evidence="1 5">Belongs to the FliD family.</text>
</comment>
<gene>
    <name evidence="8" type="ORF">SAMN02746098_01092</name>
</gene>
<keyword evidence="5" id="KW-0964">Secreted</keyword>
<dbReference type="PANTHER" id="PTHR30288:SF0">
    <property type="entry name" value="FLAGELLAR HOOK-ASSOCIATED PROTEIN 2"/>
    <property type="match status" value="1"/>
</dbReference>
<keyword evidence="8" id="KW-0282">Flagellum</keyword>
<feature type="domain" description="Flagellar hook-associated protein 2 C-terminal" evidence="7">
    <location>
        <begin position="241"/>
        <end position="533"/>
    </location>
</feature>
<evidence type="ECO:0000256" key="3">
    <source>
        <dbReference type="ARBA" id="ARBA00023054"/>
    </source>
</evidence>
<keyword evidence="8" id="KW-0969">Cilium</keyword>
<keyword evidence="4 5" id="KW-0975">Bacterial flagellum</keyword>
<dbReference type="InterPro" id="IPR010809">
    <property type="entry name" value="FliD_C"/>
</dbReference>
<evidence type="ECO:0000256" key="5">
    <source>
        <dbReference type="RuleBase" id="RU362066"/>
    </source>
</evidence>